<evidence type="ECO:0000313" key="3">
    <source>
        <dbReference type="EMBL" id="MEB3429137.1"/>
    </source>
</evidence>
<feature type="domain" description="Glycosyl transferase family 1" evidence="1">
    <location>
        <begin position="215"/>
        <end position="332"/>
    </location>
</feature>
<dbReference type="InterPro" id="IPR050194">
    <property type="entry name" value="Glycosyltransferase_grp1"/>
</dbReference>
<keyword evidence="4" id="KW-1185">Reference proteome</keyword>
<dbReference type="EMBL" id="JAYKOT010000003">
    <property type="protein sequence ID" value="MEB3429137.1"/>
    <property type="molecule type" value="Genomic_DNA"/>
</dbReference>
<evidence type="ECO:0000259" key="1">
    <source>
        <dbReference type="Pfam" id="PF00534"/>
    </source>
</evidence>
<dbReference type="CDD" id="cd03801">
    <property type="entry name" value="GT4_PimA-like"/>
    <property type="match status" value="1"/>
</dbReference>
<dbReference type="PANTHER" id="PTHR45947:SF3">
    <property type="entry name" value="SULFOQUINOVOSYL TRANSFERASE SQD2"/>
    <property type="match status" value="1"/>
</dbReference>
<comment type="caution">
    <text evidence="3">The sequence shown here is derived from an EMBL/GenBank/DDBJ whole genome shotgun (WGS) entry which is preliminary data.</text>
</comment>
<dbReference type="Gene3D" id="3.40.50.2000">
    <property type="entry name" value="Glycogen Phosphorylase B"/>
    <property type="match status" value="2"/>
</dbReference>
<dbReference type="InterPro" id="IPR028098">
    <property type="entry name" value="Glyco_trans_4-like_N"/>
</dbReference>
<reference evidence="3 4" key="1">
    <citation type="submission" date="2024-01" db="EMBL/GenBank/DDBJ databases">
        <title>Complete genome sequence of Citroniella saccharovorans strain M6.X9, isolated from human fecal sample.</title>
        <authorList>
            <person name="Cheng G."/>
            <person name="Westerholm M."/>
            <person name="Schnurer A."/>
        </authorList>
    </citation>
    <scope>NUCLEOTIDE SEQUENCE [LARGE SCALE GENOMIC DNA]</scope>
    <source>
        <strain evidence="3 4">DSM 29873</strain>
    </source>
</reference>
<protein>
    <submittedName>
        <fullName evidence="3">Glycosyltransferase</fullName>
    </submittedName>
</protein>
<proteinExistence type="predicted"/>
<name>A0AAW9MWR5_9FIRM</name>
<sequence length="408" mass="47010">MKILNILSQLPMKTGSGVYYSNLLRGLYDRGYEIGAVYGIEKPFESPFSDLNIKEYKVHYDTDEIPFYIPGMSDKMPYKSTVFSTMSDEEFQIYMKNLEKILIKARDEFKPDIVITHHMFIISSLARKVFKDKKIICISHGTDLRQVKKNPWIKEKYLNDLDKMDYYLTLSKLDTEMLIEEFKVEKNKTLVTGGAYDETIFFEEKTDVGKFSSNETINLVYAGKISRAKGVYELCKAYKNLSSSYNISLDLIGSAENSEKEELIHLSGGKNFKIYNTKDQKAMAEILRKKDIFILPSYYEGLGLMAVEALASNLRVVVTNVLGLIELLGEEINSSNIIEYVDLPRLFDVDKPYEEDIPGFVKRLEEKIAIQIERKAKNVEVDENIKNLIKKLSWQGLTDRIIKEVIEN</sequence>
<dbReference type="InterPro" id="IPR001296">
    <property type="entry name" value="Glyco_trans_1"/>
</dbReference>
<dbReference type="SUPFAM" id="SSF53756">
    <property type="entry name" value="UDP-Glycosyltransferase/glycogen phosphorylase"/>
    <property type="match status" value="1"/>
</dbReference>
<dbReference type="Proteomes" id="UP001357733">
    <property type="component" value="Unassembled WGS sequence"/>
</dbReference>
<feature type="domain" description="Glycosyltransferase subfamily 4-like N-terminal" evidence="2">
    <location>
        <begin position="15"/>
        <end position="189"/>
    </location>
</feature>
<gene>
    <name evidence="3" type="ORF">VLK81_03720</name>
</gene>
<dbReference type="GO" id="GO:0016757">
    <property type="term" value="F:glycosyltransferase activity"/>
    <property type="evidence" value="ECO:0007669"/>
    <property type="project" value="InterPro"/>
</dbReference>
<dbReference type="Pfam" id="PF13439">
    <property type="entry name" value="Glyco_transf_4"/>
    <property type="match status" value="1"/>
</dbReference>
<dbReference type="AlphaFoldDB" id="A0AAW9MWR5"/>
<dbReference type="Pfam" id="PF00534">
    <property type="entry name" value="Glycos_transf_1"/>
    <property type="match status" value="1"/>
</dbReference>
<dbReference type="PANTHER" id="PTHR45947">
    <property type="entry name" value="SULFOQUINOVOSYL TRANSFERASE SQD2"/>
    <property type="match status" value="1"/>
</dbReference>
<accession>A0AAW9MWR5</accession>
<organism evidence="3 4">
    <name type="scientific">Citroniella saccharovorans</name>
    <dbReference type="NCBI Taxonomy" id="2053367"/>
    <lineage>
        <taxon>Bacteria</taxon>
        <taxon>Bacillati</taxon>
        <taxon>Bacillota</taxon>
        <taxon>Tissierellia</taxon>
        <taxon>Tissierellales</taxon>
        <taxon>Peptoniphilaceae</taxon>
        <taxon>Citroniella</taxon>
    </lineage>
</organism>
<evidence type="ECO:0000313" key="4">
    <source>
        <dbReference type="Proteomes" id="UP001357733"/>
    </source>
</evidence>
<evidence type="ECO:0000259" key="2">
    <source>
        <dbReference type="Pfam" id="PF13439"/>
    </source>
</evidence>
<dbReference type="RefSeq" id="WP_324619305.1">
    <property type="nucleotide sequence ID" value="NZ_JAYKOT010000003.1"/>
</dbReference>